<evidence type="ECO:0000313" key="2">
    <source>
        <dbReference type="Proteomes" id="UP000605784"/>
    </source>
</evidence>
<dbReference type="Pfam" id="PF20575">
    <property type="entry name" value="HTH_63"/>
    <property type="match status" value="1"/>
</dbReference>
<keyword evidence="2" id="KW-1185">Reference proteome</keyword>
<accession>A0A830GPS1</accession>
<evidence type="ECO:0000313" key="1">
    <source>
        <dbReference type="EMBL" id="GGN97565.1"/>
    </source>
</evidence>
<organism evidence="1 2">
    <name type="scientific">Haloarcula pellucida</name>
    <dbReference type="NCBI Taxonomy" id="1427151"/>
    <lineage>
        <taxon>Archaea</taxon>
        <taxon>Methanobacteriati</taxon>
        <taxon>Methanobacteriota</taxon>
        <taxon>Stenosarchaea group</taxon>
        <taxon>Halobacteria</taxon>
        <taxon>Halobacteriales</taxon>
        <taxon>Haloarculaceae</taxon>
        <taxon>Haloarcula</taxon>
    </lineage>
</organism>
<name>A0A830GPS1_9EURY</name>
<dbReference type="InterPro" id="IPR046783">
    <property type="entry name" value="HTH_63"/>
</dbReference>
<reference evidence="1" key="1">
    <citation type="journal article" date="2014" name="Int. J. Syst. Evol. Microbiol.">
        <title>Complete genome sequence of Corynebacterium casei LMG S-19264T (=DSM 44701T), isolated from a smear-ripened cheese.</title>
        <authorList>
            <consortium name="US DOE Joint Genome Institute (JGI-PGF)"/>
            <person name="Walter F."/>
            <person name="Albersmeier A."/>
            <person name="Kalinowski J."/>
            <person name="Ruckert C."/>
        </authorList>
    </citation>
    <scope>NUCLEOTIDE SEQUENCE</scope>
    <source>
        <strain evidence="1">JCM 17820</strain>
    </source>
</reference>
<protein>
    <submittedName>
        <fullName evidence="1">Uncharacterized protein</fullName>
    </submittedName>
</protein>
<gene>
    <name evidence="1" type="ORF">GCM10009030_26940</name>
</gene>
<sequence>MSRDTPAPQIELYVRSLLPDGAHERQDAVIDHLERLDRDDEIAGYNVVVWGKQVAPESAAANTEEGRYILNRVAEFRQWALANNVSLESFYQTSEIESEVTGEAYEAMVLPIMGLAEYHDGELAHVAPCTDGDVVHTIIDRLERLENGEPPALEQSAADVSLV</sequence>
<dbReference type="RefSeq" id="WP_188998732.1">
    <property type="nucleotide sequence ID" value="NZ_BMOU01000004.1"/>
</dbReference>
<comment type="caution">
    <text evidence="1">The sequence shown here is derived from an EMBL/GenBank/DDBJ whole genome shotgun (WGS) entry which is preliminary data.</text>
</comment>
<reference evidence="1" key="2">
    <citation type="submission" date="2020-09" db="EMBL/GenBank/DDBJ databases">
        <authorList>
            <person name="Sun Q."/>
            <person name="Ohkuma M."/>
        </authorList>
    </citation>
    <scope>NUCLEOTIDE SEQUENCE</scope>
    <source>
        <strain evidence="1">JCM 17820</strain>
    </source>
</reference>
<dbReference type="Proteomes" id="UP000605784">
    <property type="component" value="Unassembled WGS sequence"/>
</dbReference>
<dbReference type="EMBL" id="BMOU01000004">
    <property type="protein sequence ID" value="GGN97565.1"/>
    <property type="molecule type" value="Genomic_DNA"/>
</dbReference>
<dbReference type="AlphaFoldDB" id="A0A830GPS1"/>
<proteinExistence type="predicted"/>